<name>A0ABR2VLX6_9FUNG</name>
<dbReference type="SUPFAM" id="SSF51735">
    <property type="entry name" value="NAD(P)-binding Rossmann-fold domains"/>
    <property type="match status" value="1"/>
</dbReference>
<proteinExistence type="predicted"/>
<evidence type="ECO:0000313" key="4">
    <source>
        <dbReference type="Proteomes" id="UP001479436"/>
    </source>
</evidence>
<comment type="caution">
    <text evidence="3">The sequence shown here is derived from an EMBL/GenBank/DDBJ whole genome shotgun (WGS) entry which is preliminary data.</text>
</comment>
<evidence type="ECO:0000259" key="2">
    <source>
        <dbReference type="Pfam" id="PF03807"/>
    </source>
</evidence>
<dbReference type="Proteomes" id="UP001479436">
    <property type="component" value="Unassembled WGS sequence"/>
</dbReference>
<reference evidence="3 4" key="1">
    <citation type="submission" date="2023-04" db="EMBL/GenBank/DDBJ databases">
        <title>Genome of Basidiobolus ranarum AG-B5.</title>
        <authorList>
            <person name="Stajich J.E."/>
            <person name="Carter-House D."/>
            <person name="Gryganskyi A."/>
        </authorList>
    </citation>
    <scope>NUCLEOTIDE SEQUENCE [LARGE SCALE GENOMIC DNA]</scope>
    <source>
        <strain evidence="3 4">AG-B5</strain>
    </source>
</reference>
<feature type="domain" description="Pyrroline-5-carboxylate reductase catalytic N-terminal" evidence="2">
    <location>
        <begin position="32"/>
        <end position="118"/>
    </location>
</feature>
<keyword evidence="1" id="KW-0560">Oxidoreductase</keyword>
<dbReference type="Pfam" id="PF03807">
    <property type="entry name" value="F420_oxidored"/>
    <property type="match status" value="1"/>
</dbReference>
<accession>A0ABR2VLX6</accession>
<dbReference type="Gene3D" id="3.40.50.720">
    <property type="entry name" value="NAD(P)-binding Rossmann-like Domain"/>
    <property type="match status" value="1"/>
</dbReference>
<protein>
    <submittedName>
        <fullName evidence="3">Metalloreductase STEAP3</fullName>
    </submittedName>
</protein>
<dbReference type="InterPro" id="IPR028939">
    <property type="entry name" value="P5C_Rdtase_cat_N"/>
</dbReference>
<dbReference type="PANTHER" id="PTHR14239:SF0">
    <property type="entry name" value="F420-DEPENDENT NADP REDUCTASE"/>
    <property type="match status" value="1"/>
</dbReference>
<gene>
    <name evidence="3" type="primary">STEAP3_3</name>
    <name evidence="3" type="ORF">K7432_016245</name>
</gene>
<organism evidence="3 4">
    <name type="scientific">Basidiobolus ranarum</name>
    <dbReference type="NCBI Taxonomy" id="34480"/>
    <lineage>
        <taxon>Eukaryota</taxon>
        <taxon>Fungi</taxon>
        <taxon>Fungi incertae sedis</taxon>
        <taxon>Zoopagomycota</taxon>
        <taxon>Entomophthoromycotina</taxon>
        <taxon>Basidiobolomycetes</taxon>
        <taxon>Basidiobolales</taxon>
        <taxon>Basidiobolaceae</taxon>
        <taxon>Basidiobolus</taxon>
    </lineage>
</organism>
<sequence>MPESSVHISSFVDMDEKPTLITTSDLGRSALKIGIIGTGWYGRALAKRLTESGFDVILGSRDPSSVEFELPCRAATYYEVITSCSTLALTIPWVHHKAFAREHELALIDKIIIDVSNPNNLSELLQGDLCIAERLQDYLPKSKIVKGFNTISAYTLQHDVRGSNRQVHICTDSSEAYDLMSYIVKEIG</sequence>
<evidence type="ECO:0000313" key="3">
    <source>
        <dbReference type="EMBL" id="KAK9679537.1"/>
    </source>
</evidence>
<dbReference type="PANTHER" id="PTHR14239">
    <property type="entry name" value="DUDULIN-RELATED"/>
    <property type="match status" value="1"/>
</dbReference>
<dbReference type="InterPro" id="IPR051267">
    <property type="entry name" value="STEAP_metalloreductase"/>
</dbReference>
<keyword evidence="4" id="KW-1185">Reference proteome</keyword>
<dbReference type="InterPro" id="IPR036291">
    <property type="entry name" value="NAD(P)-bd_dom_sf"/>
</dbReference>
<dbReference type="EMBL" id="JASJQH010009447">
    <property type="protein sequence ID" value="KAK9679537.1"/>
    <property type="molecule type" value="Genomic_DNA"/>
</dbReference>
<evidence type="ECO:0000256" key="1">
    <source>
        <dbReference type="ARBA" id="ARBA00023002"/>
    </source>
</evidence>